<comment type="caution">
    <text evidence="1">The sequence shown here is derived from an EMBL/GenBank/DDBJ whole genome shotgun (WGS) entry which is preliminary data.</text>
</comment>
<dbReference type="EMBL" id="RCSS01000421">
    <property type="protein sequence ID" value="RVD91751.1"/>
    <property type="molecule type" value="Genomic_DNA"/>
</dbReference>
<gene>
    <name evidence="1" type="ORF">TUBRATIS_17820</name>
</gene>
<protein>
    <submittedName>
        <fullName evidence="1">Uncharacterized protein</fullName>
    </submittedName>
</protein>
<dbReference type="AlphaFoldDB" id="A0A437AKN3"/>
<organism evidence="1 2">
    <name type="scientific">Tubulinosema ratisbonensis</name>
    <dbReference type="NCBI Taxonomy" id="291195"/>
    <lineage>
        <taxon>Eukaryota</taxon>
        <taxon>Fungi</taxon>
        <taxon>Fungi incertae sedis</taxon>
        <taxon>Microsporidia</taxon>
        <taxon>Tubulinosematoidea</taxon>
        <taxon>Tubulinosematidae</taxon>
        <taxon>Tubulinosema</taxon>
    </lineage>
</organism>
<dbReference type="Proteomes" id="UP000282876">
    <property type="component" value="Unassembled WGS sequence"/>
</dbReference>
<name>A0A437AKN3_9MICR</name>
<accession>A0A437AKN3</accession>
<evidence type="ECO:0000313" key="1">
    <source>
        <dbReference type="EMBL" id="RVD91751.1"/>
    </source>
</evidence>
<dbReference type="VEuPathDB" id="MicrosporidiaDB:TUBRATIS_17820"/>
<reference evidence="1 2" key="1">
    <citation type="submission" date="2018-10" db="EMBL/GenBank/DDBJ databases">
        <title>Draft genome sequence of the microsporidian Tubulinosema ratisbonensis.</title>
        <authorList>
            <person name="Polonais V."/>
            <person name="Peyretaillade E."/>
            <person name="Niehus S."/>
            <person name="Wawrzyniak I."/>
            <person name="Franchet A."/>
            <person name="Gaspin C."/>
            <person name="Reichstadt M."/>
            <person name="Belser C."/>
            <person name="Labadie K."/>
            <person name="Delbac F."/>
            <person name="Ferrandon D."/>
        </authorList>
    </citation>
    <scope>NUCLEOTIDE SEQUENCE [LARGE SCALE GENOMIC DNA]</scope>
    <source>
        <strain evidence="1 2">Franzen</strain>
    </source>
</reference>
<evidence type="ECO:0000313" key="2">
    <source>
        <dbReference type="Proteomes" id="UP000282876"/>
    </source>
</evidence>
<sequence>MFFNLRKELTNLLFHYYNAIGSLQRDINNPNIQNNIKILADAIKKTKETIFNLLDKISDEMNESKEVKMPEMGFFDEIPGFFEDEKNCKNKI</sequence>
<proteinExistence type="predicted"/>
<keyword evidence="2" id="KW-1185">Reference proteome</keyword>